<reference evidence="2" key="1">
    <citation type="journal article" date="2022" name="Int. J. Mol. Sci.">
        <title>Draft Genome of Tanacetum Coccineum: Genomic Comparison of Closely Related Tanacetum-Family Plants.</title>
        <authorList>
            <person name="Yamashiro T."/>
            <person name="Shiraishi A."/>
            <person name="Nakayama K."/>
            <person name="Satake H."/>
        </authorList>
    </citation>
    <scope>NUCLEOTIDE SEQUENCE</scope>
</reference>
<comment type="caution">
    <text evidence="2">The sequence shown here is derived from an EMBL/GenBank/DDBJ whole genome shotgun (WGS) entry which is preliminary data.</text>
</comment>
<evidence type="ECO:0000256" key="1">
    <source>
        <dbReference type="SAM" id="MobiDB-lite"/>
    </source>
</evidence>
<evidence type="ECO:0000313" key="2">
    <source>
        <dbReference type="EMBL" id="GJT24007.1"/>
    </source>
</evidence>
<dbReference type="Proteomes" id="UP001151760">
    <property type="component" value="Unassembled WGS sequence"/>
</dbReference>
<gene>
    <name evidence="2" type="ORF">Tco_0893944</name>
</gene>
<proteinExistence type="predicted"/>
<organism evidence="2 3">
    <name type="scientific">Tanacetum coccineum</name>
    <dbReference type="NCBI Taxonomy" id="301880"/>
    <lineage>
        <taxon>Eukaryota</taxon>
        <taxon>Viridiplantae</taxon>
        <taxon>Streptophyta</taxon>
        <taxon>Embryophyta</taxon>
        <taxon>Tracheophyta</taxon>
        <taxon>Spermatophyta</taxon>
        <taxon>Magnoliopsida</taxon>
        <taxon>eudicotyledons</taxon>
        <taxon>Gunneridae</taxon>
        <taxon>Pentapetalae</taxon>
        <taxon>asterids</taxon>
        <taxon>campanulids</taxon>
        <taxon>Asterales</taxon>
        <taxon>Asteraceae</taxon>
        <taxon>Asteroideae</taxon>
        <taxon>Anthemideae</taxon>
        <taxon>Anthemidinae</taxon>
        <taxon>Tanacetum</taxon>
    </lineage>
</organism>
<feature type="region of interest" description="Disordered" evidence="1">
    <location>
        <begin position="193"/>
        <end position="216"/>
    </location>
</feature>
<reference evidence="2" key="2">
    <citation type="submission" date="2022-01" db="EMBL/GenBank/DDBJ databases">
        <authorList>
            <person name="Yamashiro T."/>
            <person name="Shiraishi A."/>
            <person name="Satake H."/>
            <person name="Nakayama K."/>
        </authorList>
    </citation>
    <scope>NUCLEOTIDE SEQUENCE</scope>
</reference>
<accession>A0ABQ5CBT8</accession>
<dbReference type="EMBL" id="BQNB010014100">
    <property type="protein sequence ID" value="GJT24007.1"/>
    <property type="molecule type" value="Genomic_DNA"/>
</dbReference>
<protein>
    <submittedName>
        <fullName evidence="2">Uncharacterized protein</fullName>
    </submittedName>
</protein>
<sequence>MVITNQVLGIKKYRGLNSSDGGNIGDRVKIAGGVIGSGDEIVNLVKQIHAIVDGKAVVITESSVRNDLLFDDEDGGIPRPQETMLGAPAQTRFERVFEKPNEPPLLRRFTHLEVGEGSHGHILKRWNTVPATPYDSPLTGGYTPESDKGRLKLKELMVMYTKLSKQVLDLEKEKDAQAVEILKLDQRVESFDDDLDEEDASKQGRTSDKTKPMFKDSNFDDLDDLGVSTTAPRTPPTTTTVIDDEDVTMSMAQTLIKMKREEKLRWKRVALKRCRGTYSIPADH</sequence>
<keyword evidence="3" id="KW-1185">Reference proteome</keyword>
<feature type="compositionally biased region" description="Basic and acidic residues" evidence="1">
    <location>
        <begin position="200"/>
        <end position="216"/>
    </location>
</feature>
<name>A0ABQ5CBT8_9ASTR</name>
<evidence type="ECO:0000313" key="3">
    <source>
        <dbReference type="Proteomes" id="UP001151760"/>
    </source>
</evidence>